<evidence type="ECO:0000313" key="9">
    <source>
        <dbReference type="EMBL" id="SJZ37249.1"/>
    </source>
</evidence>
<comment type="cofactor">
    <cofactor evidence="7">
        <name>Mn(2+)</name>
        <dbReference type="ChEBI" id="CHEBI:29035"/>
    </cofactor>
    <text evidence="7">Binds 2 manganese ions per subunit.</text>
</comment>
<keyword evidence="7" id="KW-0464">Manganese</keyword>
<dbReference type="NCBIfam" id="NF002083">
    <property type="entry name" value="PRK00913.3-5"/>
    <property type="match status" value="1"/>
</dbReference>
<evidence type="ECO:0000259" key="8">
    <source>
        <dbReference type="PROSITE" id="PS00631"/>
    </source>
</evidence>
<feature type="binding site" evidence="7">
    <location>
        <position position="248"/>
    </location>
    <ligand>
        <name>Mn(2+)</name>
        <dbReference type="ChEBI" id="CHEBI:29035"/>
        <label>1</label>
    </ligand>
</feature>
<dbReference type="Pfam" id="PF00883">
    <property type="entry name" value="Peptidase_M17"/>
    <property type="match status" value="1"/>
</dbReference>
<name>A0A1T4K4B0_9FUSO</name>
<dbReference type="PRINTS" id="PR00481">
    <property type="entry name" value="LAMNOPPTDASE"/>
</dbReference>
<evidence type="ECO:0000256" key="6">
    <source>
        <dbReference type="ARBA" id="ARBA00022801"/>
    </source>
</evidence>
<dbReference type="RefSeq" id="WP_078692832.1">
    <property type="nucleotide sequence ID" value="NZ_FUWX01000004.1"/>
</dbReference>
<dbReference type="InterPro" id="IPR023042">
    <property type="entry name" value="Peptidase_M17_leu_NH2_pept"/>
</dbReference>
<dbReference type="EC" id="3.4.11.10" evidence="7"/>
<dbReference type="GO" id="GO:0030145">
    <property type="term" value="F:manganese ion binding"/>
    <property type="evidence" value="ECO:0007669"/>
    <property type="project" value="UniProtKB-UniRule"/>
</dbReference>
<dbReference type="PROSITE" id="PS00631">
    <property type="entry name" value="CYTOSOL_AP"/>
    <property type="match status" value="1"/>
</dbReference>
<dbReference type="InterPro" id="IPR043472">
    <property type="entry name" value="Macro_dom-like"/>
</dbReference>
<dbReference type="Pfam" id="PF02789">
    <property type="entry name" value="Peptidase_M17_N"/>
    <property type="match status" value="1"/>
</dbReference>
<dbReference type="GO" id="GO:0070006">
    <property type="term" value="F:metalloaminopeptidase activity"/>
    <property type="evidence" value="ECO:0007669"/>
    <property type="project" value="InterPro"/>
</dbReference>
<evidence type="ECO:0000256" key="5">
    <source>
        <dbReference type="ARBA" id="ARBA00022670"/>
    </source>
</evidence>
<feature type="binding site" evidence="7">
    <location>
        <position position="248"/>
    </location>
    <ligand>
        <name>Mn(2+)</name>
        <dbReference type="ChEBI" id="CHEBI:29035"/>
        <label>2</label>
    </ligand>
</feature>
<gene>
    <name evidence="7" type="primary">pepA</name>
    <name evidence="9" type="ORF">SAMN02745174_00291</name>
</gene>
<feature type="active site" evidence="7">
    <location>
        <position position="329"/>
    </location>
</feature>
<dbReference type="Gene3D" id="3.40.220.10">
    <property type="entry name" value="Leucine Aminopeptidase, subunit E, domain 1"/>
    <property type="match status" value="1"/>
</dbReference>
<dbReference type="EMBL" id="FUWX01000004">
    <property type="protein sequence ID" value="SJZ37249.1"/>
    <property type="molecule type" value="Genomic_DNA"/>
</dbReference>
<dbReference type="AlphaFoldDB" id="A0A1T4K4B0"/>
<dbReference type="Proteomes" id="UP000191153">
    <property type="component" value="Unassembled WGS sequence"/>
</dbReference>
<sequence>MLRITKKLEKKYDENMIVCFENEVEICSCVSENNRKLIEKLIEKENFKGKDNEILKASFLEGEMLISMTYIGVGKKKEFTENKYREILYKSLKGLKGNILVSSKEEKLLDEKIFTEIVYNINYAFDKYIEKKNENINVDIFVEKKEKIDNKENEILGEMTNITRKLIDEPANIINPETLALKAESLGKECGFEVEILDEYRISELGMEAFLAVGRASKNRPKLIIMRYMGDPENKNIIGLVGKGLTYDTGGLCLKSPDGMFDMKTDMGGGATVIGAIGAVAKSKLKKNVVAVIAACENGIGSNAYRPGDILKTMSGKTIEVVNTDAEGRITLGDAITYITRMENVSEIIDVATLTGGVMVALGMTTTGLFSNSDKMVEKFMKASENWGEKYWRMPLFEEYGEMIKSDVADIKNSAGRWASPITASKFLENFVENTPWIHLDIAGTAYLDKDGKWFKKGATGVGVKTIYSYIKNI</sequence>
<feature type="active site" evidence="7">
    <location>
        <position position="255"/>
    </location>
</feature>
<evidence type="ECO:0000256" key="4">
    <source>
        <dbReference type="ARBA" id="ARBA00022438"/>
    </source>
</evidence>
<comment type="catalytic activity">
    <reaction evidence="2 7">
        <text>Release of an N-terminal amino acid, preferentially leucine, but not glutamic or aspartic acids.</text>
        <dbReference type="EC" id="3.4.11.10"/>
    </reaction>
</comment>
<comment type="function">
    <text evidence="7">Presumably involved in the processing and regular turnover of intracellular proteins. Catalyzes the removal of unsubstituted N-terminal amino acids from various peptides.</text>
</comment>
<feature type="binding site" evidence="7">
    <location>
        <position position="243"/>
    </location>
    <ligand>
        <name>Mn(2+)</name>
        <dbReference type="ChEBI" id="CHEBI:29035"/>
        <label>2</label>
    </ligand>
</feature>
<protein>
    <recommendedName>
        <fullName evidence="7">Probable cytosol aminopeptidase</fullName>
        <ecNumber evidence="7">3.4.11.1</ecNumber>
    </recommendedName>
    <alternativeName>
        <fullName evidence="7">Leucine aminopeptidase</fullName>
        <shortName evidence="7">LAP</shortName>
        <ecNumber evidence="7">3.4.11.10</ecNumber>
    </alternativeName>
    <alternativeName>
        <fullName evidence="7">Leucyl aminopeptidase</fullName>
    </alternativeName>
</protein>
<feature type="binding site" evidence="7">
    <location>
        <position position="266"/>
    </location>
    <ligand>
        <name>Mn(2+)</name>
        <dbReference type="ChEBI" id="CHEBI:29035"/>
        <label>2</label>
    </ligand>
</feature>
<dbReference type="EC" id="3.4.11.1" evidence="7"/>
<keyword evidence="6 7" id="KW-0378">Hydrolase</keyword>
<evidence type="ECO:0000256" key="1">
    <source>
        <dbReference type="ARBA" id="ARBA00000135"/>
    </source>
</evidence>
<evidence type="ECO:0000256" key="7">
    <source>
        <dbReference type="HAMAP-Rule" id="MF_00181"/>
    </source>
</evidence>
<keyword evidence="7" id="KW-0963">Cytoplasm</keyword>
<feature type="binding site" evidence="7">
    <location>
        <position position="327"/>
    </location>
    <ligand>
        <name>Mn(2+)</name>
        <dbReference type="ChEBI" id="CHEBI:29035"/>
        <label>2</label>
    </ligand>
</feature>
<feature type="binding site" evidence="7">
    <location>
        <position position="325"/>
    </location>
    <ligand>
        <name>Mn(2+)</name>
        <dbReference type="ChEBI" id="CHEBI:29035"/>
        <label>1</label>
    </ligand>
</feature>
<comment type="similarity">
    <text evidence="3 7">Belongs to the peptidase M17 family.</text>
</comment>
<proteinExistence type="inferred from homology"/>
<dbReference type="InterPro" id="IPR000819">
    <property type="entry name" value="Peptidase_M17_C"/>
</dbReference>
<reference evidence="9 10" key="1">
    <citation type="submission" date="2017-02" db="EMBL/GenBank/DDBJ databases">
        <authorList>
            <person name="Peterson S.W."/>
        </authorList>
    </citation>
    <scope>NUCLEOTIDE SEQUENCE [LARGE SCALE GENOMIC DNA]</scope>
    <source>
        <strain evidence="9 10">ATCC 700028</strain>
    </source>
</reference>
<comment type="catalytic activity">
    <reaction evidence="1 7">
        <text>Release of an N-terminal amino acid, Xaa-|-Yaa-, in which Xaa is preferably Leu, but may be other amino acids including Pro although not Arg or Lys, and Yaa may be Pro. Amino acid amides and methyl esters are also readily hydrolyzed, but rates on arylamides are exceedingly low.</text>
        <dbReference type="EC" id="3.4.11.1"/>
    </reaction>
</comment>
<dbReference type="STRING" id="180163.SAMN02745174_00291"/>
<feature type="binding site" evidence="7">
    <location>
        <position position="327"/>
    </location>
    <ligand>
        <name>Mn(2+)</name>
        <dbReference type="ChEBI" id="CHEBI:29035"/>
        <label>1</label>
    </ligand>
</feature>
<keyword evidence="5 7" id="KW-0645">Protease</keyword>
<accession>A0A1T4K4B0</accession>
<feature type="domain" description="Cytosol aminopeptidase" evidence="8">
    <location>
        <begin position="323"/>
        <end position="330"/>
    </location>
</feature>
<comment type="subcellular location">
    <subcellularLocation>
        <location evidence="7">Cytoplasm</location>
    </subcellularLocation>
</comment>
<dbReference type="InterPro" id="IPR008283">
    <property type="entry name" value="Peptidase_M17_N"/>
</dbReference>
<keyword evidence="4 7" id="KW-0031">Aminopeptidase</keyword>
<dbReference type="OrthoDB" id="9809354at2"/>
<evidence type="ECO:0000313" key="10">
    <source>
        <dbReference type="Proteomes" id="UP000191153"/>
    </source>
</evidence>
<dbReference type="PANTHER" id="PTHR11963">
    <property type="entry name" value="LEUCINE AMINOPEPTIDASE-RELATED"/>
    <property type="match status" value="1"/>
</dbReference>
<evidence type="ECO:0000256" key="2">
    <source>
        <dbReference type="ARBA" id="ARBA00000967"/>
    </source>
</evidence>
<organism evidence="9 10">
    <name type="scientific">Cetobacterium ceti</name>
    <dbReference type="NCBI Taxonomy" id="180163"/>
    <lineage>
        <taxon>Bacteria</taxon>
        <taxon>Fusobacteriati</taxon>
        <taxon>Fusobacteriota</taxon>
        <taxon>Fusobacteriia</taxon>
        <taxon>Fusobacteriales</taxon>
        <taxon>Fusobacteriaceae</taxon>
        <taxon>Cetobacterium</taxon>
    </lineage>
</organism>
<dbReference type="PANTHER" id="PTHR11963:SF23">
    <property type="entry name" value="CYTOSOL AMINOPEPTIDASE"/>
    <property type="match status" value="1"/>
</dbReference>
<keyword evidence="10" id="KW-1185">Reference proteome</keyword>
<dbReference type="HAMAP" id="MF_00181">
    <property type="entry name" value="Cytosol_peptidase_M17"/>
    <property type="match status" value="1"/>
</dbReference>
<dbReference type="GO" id="GO:0006508">
    <property type="term" value="P:proteolysis"/>
    <property type="evidence" value="ECO:0007669"/>
    <property type="project" value="UniProtKB-KW"/>
</dbReference>
<dbReference type="CDD" id="cd00433">
    <property type="entry name" value="Peptidase_M17"/>
    <property type="match status" value="1"/>
</dbReference>
<dbReference type="InterPro" id="IPR011356">
    <property type="entry name" value="Leucine_aapep/pepB"/>
</dbReference>
<dbReference type="SUPFAM" id="SSF53187">
    <property type="entry name" value="Zn-dependent exopeptidases"/>
    <property type="match status" value="1"/>
</dbReference>
<dbReference type="SUPFAM" id="SSF52949">
    <property type="entry name" value="Macro domain-like"/>
    <property type="match status" value="1"/>
</dbReference>
<dbReference type="NCBIfam" id="NF002074">
    <property type="entry name" value="PRK00913.1-4"/>
    <property type="match status" value="1"/>
</dbReference>
<dbReference type="Gene3D" id="3.40.630.10">
    <property type="entry name" value="Zn peptidases"/>
    <property type="match status" value="1"/>
</dbReference>
<dbReference type="GO" id="GO:0005737">
    <property type="term" value="C:cytoplasm"/>
    <property type="evidence" value="ECO:0007669"/>
    <property type="project" value="UniProtKB-SubCell"/>
</dbReference>
<evidence type="ECO:0000256" key="3">
    <source>
        <dbReference type="ARBA" id="ARBA00009528"/>
    </source>
</evidence>
<keyword evidence="7" id="KW-0479">Metal-binding</keyword>